<proteinExistence type="predicted"/>
<accession>A0A5C8ZTU3</accession>
<protein>
    <submittedName>
        <fullName evidence="2">Uncharacterized protein</fullName>
    </submittedName>
</protein>
<comment type="caution">
    <text evidence="2">The sequence shown here is derived from an EMBL/GenBank/DDBJ whole genome shotgun (WGS) entry which is preliminary data.</text>
</comment>
<feature type="transmembrane region" description="Helical" evidence="1">
    <location>
        <begin position="43"/>
        <end position="67"/>
    </location>
</feature>
<dbReference type="OrthoDB" id="5739951at2"/>
<keyword evidence="1" id="KW-0812">Transmembrane</keyword>
<sequence length="75" mass="8212">MARSRAAKRFLRTMVLGILALATLIWAAVDQFGVSTDTLLELALGALLMVGFAIVAAALFVALWVGLRRLLRRRD</sequence>
<evidence type="ECO:0000313" key="2">
    <source>
        <dbReference type="EMBL" id="TXS90982.1"/>
    </source>
</evidence>
<organism evidence="2 3">
    <name type="scientific">Parahaliea aestuarii</name>
    <dbReference type="NCBI Taxonomy" id="1852021"/>
    <lineage>
        <taxon>Bacteria</taxon>
        <taxon>Pseudomonadati</taxon>
        <taxon>Pseudomonadota</taxon>
        <taxon>Gammaproteobacteria</taxon>
        <taxon>Cellvibrionales</taxon>
        <taxon>Halieaceae</taxon>
        <taxon>Parahaliea</taxon>
    </lineage>
</organism>
<keyword evidence="3" id="KW-1185">Reference proteome</keyword>
<evidence type="ECO:0000256" key="1">
    <source>
        <dbReference type="SAM" id="Phobius"/>
    </source>
</evidence>
<name>A0A5C8ZTU3_9GAMM</name>
<dbReference type="AlphaFoldDB" id="A0A5C8ZTU3"/>
<gene>
    <name evidence="2" type="ORF">FVW59_12245</name>
</gene>
<keyword evidence="1" id="KW-1133">Transmembrane helix</keyword>
<dbReference type="Proteomes" id="UP000321933">
    <property type="component" value="Unassembled WGS sequence"/>
</dbReference>
<evidence type="ECO:0000313" key="3">
    <source>
        <dbReference type="Proteomes" id="UP000321933"/>
    </source>
</evidence>
<dbReference type="RefSeq" id="WP_148064638.1">
    <property type="nucleotide sequence ID" value="NZ_VRYZ01000005.1"/>
</dbReference>
<dbReference type="EMBL" id="VRYZ01000005">
    <property type="protein sequence ID" value="TXS90982.1"/>
    <property type="molecule type" value="Genomic_DNA"/>
</dbReference>
<reference evidence="2 3" key="1">
    <citation type="submission" date="2019-08" db="EMBL/GenBank/DDBJ databases">
        <title>Parahaliea maris sp. nov., isolated from the surface seawater.</title>
        <authorList>
            <person name="Liu Y."/>
        </authorList>
    </citation>
    <scope>NUCLEOTIDE SEQUENCE [LARGE SCALE GENOMIC DNA]</scope>
    <source>
        <strain evidence="2 3">S2-26</strain>
    </source>
</reference>
<keyword evidence="1" id="KW-0472">Membrane</keyword>